<dbReference type="AlphaFoldDB" id="A0A1G8FLH3"/>
<sequence length="470" mass="52266">MLLVMLATTHFEDLDLVVTALRKHSRLDRSSSDERRTDFHGLAFADHENLVKGNFCANLCRYLFYLKFFASSNTILLATGFYDRVHVGLQKNGEKVLQRTVHYTGFLMEVKDFRRQGRLQRRSGRPLFLTPSRWTPKIRRFPSRYRQLKLEHLYSLIGQDMQAVDAVIRSRLHSDVVLVRQVAEYIIQSGGKRLRPALVLLTAGALGYRGTHHHELAAVIEFIHTATLLHDDVVDESSLRRGRDTANALFGNAASVLVGDFLYSRAFQMMVEVGNMRIMQVLADATNVIAEGEVLQLMNCHDANVDEARYLQVIHFKTAKLFEAAARLGALLGGGSAEVEQALAAYGMHLGTAFQLVDDVLDYSGAEAETGKHLGDDLAEGKPTLPLIYVMQNGSAEQADCVRHAIESGGRDDFQAVLAAIRATGALDYTLRQAAVEAELARKSIDLLLPASQYKDSLLELSAFAVARSY</sequence>
<dbReference type="SFLD" id="SFLDS00005">
    <property type="entry name" value="Isoprenoid_Synthase_Type_I"/>
    <property type="match status" value="1"/>
</dbReference>
<dbReference type="EMBL" id="FNCY01000009">
    <property type="protein sequence ID" value="SDH82928.1"/>
    <property type="molecule type" value="Genomic_DNA"/>
</dbReference>
<proteinExistence type="inferred from homology"/>
<evidence type="ECO:0000256" key="11">
    <source>
        <dbReference type="ARBA" id="ARBA00083124"/>
    </source>
</evidence>
<evidence type="ECO:0000256" key="12">
    <source>
        <dbReference type="RuleBase" id="RU004466"/>
    </source>
</evidence>
<evidence type="ECO:0000256" key="5">
    <source>
        <dbReference type="ARBA" id="ARBA00022842"/>
    </source>
</evidence>
<keyword evidence="3 12" id="KW-0808">Transferase</keyword>
<evidence type="ECO:0000256" key="9">
    <source>
        <dbReference type="ARBA" id="ARBA00072473"/>
    </source>
</evidence>
<dbReference type="PANTHER" id="PTHR12001">
    <property type="entry name" value="GERANYLGERANYL PYROPHOSPHATE SYNTHASE"/>
    <property type="match status" value="1"/>
</dbReference>
<dbReference type="GO" id="GO:0106350">
    <property type="term" value="F:all-trans-octaprenyl-diphosphate synthase activity"/>
    <property type="evidence" value="ECO:0007669"/>
    <property type="project" value="UniProtKB-EC"/>
</dbReference>
<dbReference type="InterPro" id="IPR033749">
    <property type="entry name" value="Polyprenyl_synt_CS"/>
</dbReference>
<dbReference type="STRING" id="83767.SAMN05660652_02358"/>
<dbReference type="EC" id="2.5.1.90" evidence="8"/>
<evidence type="ECO:0000256" key="4">
    <source>
        <dbReference type="ARBA" id="ARBA00022723"/>
    </source>
</evidence>
<dbReference type="AntiFam" id="ANF00191">
    <property type="entry name" value="Shadow ORF (opposite rplU)"/>
</dbReference>
<keyword evidence="4" id="KW-0479">Metal-binding</keyword>
<evidence type="ECO:0000256" key="8">
    <source>
        <dbReference type="ARBA" id="ARBA00066511"/>
    </source>
</evidence>
<name>A0A1G8FLH3_9RHOO</name>
<dbReference type="GO" id="GO:0046872">
    <property type="term" value="F:metal ion binding"/>
    <property type="evidence" value="ECO:0007669"/>
    <property type="project" value="UniProtKB-KW"/>
</dbReference>
<keyword evidence="5" id="KW-0460">Magnesium</keyword>
<dbReference type="PROSITE" id="PS00444">
    <property type="entry name" value="POLYPRENYL_SYNTHASE_2"/>
    <property type="match status" value="1"/>
</dbReference>
<evidence type="ECO:0000256" key="1">
    <source>
        <dbReference type="ARBA" id="ARBA00001946"/>
    </source>
</evidence>
<reference evidence="13 14" key="1">
    <citation type="submission" date="2016-10" db="EMBL/GenBank/DDBJ databases">
        <authorList>
            <person name="de Groot N.N."/>
        </authorList>
    </citation>
    <scope>NUCLEOTIDE SEQUENCE [LARGE SCALE GENOMIC DNA]</scope>
    <source>
        <strain evidence="13 14">DSM 5885</strain>
    </source>
</reference>
<dbReference type="InterPro" id="IPR000092">
    <property type="entry name" value="Polyprenyl_synt"/>
</dbReference>
<organism evidence="13 14">
    <name type="scientific">Propionivibrio dicarboxylicus</name>
    <dbReference type="NCBI Taxonomy" id="83767"/>
    <lineage>
        <taxon>Bacteria</taxon>
        <taxon>Pseudomonadati</taxon>
        <taxon>Pseudomonadota</taxon>
        <taxon>Betaproteobacteria</taxon>
        <taxon>Rhodocyclales</taxon>
        <taxon>Rhodocyclaceae</taxon>
        <taxon>Propionivibrio</taxon>
    </lineage>
</organism>
<gene>
    <name evidence="13" type="ORF">SAMN05660652_02358</name>
</gene>
<dbReference type="PANTHER" id="PTHR12001:SF69">
    <property type="entry name" value="ALL TRANS-POLYPRENYL-DIPHOSPHATE SYNTHASE PDSS1"/>
    <property type="match status" value="1"/>
</dbReference>
<evidence type="ECO:0000256" key="3">
    <source>
        <dbReference type="ARBA" id="ARBA00022679"/>
    </source>
</evidence>
<comment type="function">
    <text evidence="7">Supplies octaprenyl diphosphate, the precursor for the side chain of the isoprenoid quinones ubiquinone and menaquinone.</text>
</comment>
<dbReference type="FunFam" id="1.10.600.10:FF:000002">
    <property type="entry name" value="Octaprenyl diphosphate synthase"/>
    <property type="match status" value="1"/>
</dbReference>
<evidence type="ECO:0000256" key="10">
    <source>
        <dbReference type="ARBA" id="ARBA00079637"/>
    </source>
</evidence>
<dbReference type="Gene3D" id="1.10.600.10">
    <property type="entry name" value="Farnesyl Diphosphate Synthase"/>
    <property type="match status" value="1"/>
</dbReference>
<evidence type="ECO:0000256" key="6">
    <source>
        <dbReference type="ARBA" id="ARBA00051506"/>
    </source>
</evidence>
<protein>
    <recommendedName>
        <fullName evidence="9">Octaprenyl diphosphate synthase</fullName>
        <ecNumber evidence="8">2.5.1.90</ecNumber>
    </recommendedName>
    <alternativeName>
        <fullName evidence="11">All-trans-octaprenyl-diphosphate synthase</fullName>
    </alternativeName>
    <alternativeName>
        <fullName evidence="10">Octaprenyl pyrophosphate synthase</fullName>
    </alternativeName>
</protein>
<dbReference type="Proteomes" id="UP000198607">
    <property type="component" value="Unassembled WGS sequence"/>
</dbReference>
<evidence type="ECO:0000256" key="2">
    <source>
        <dbReference type="ARBA" id="ARBA00006706"/>
    </source>
</evidence>
<dbReference type="InterPro" id="IPR008949">
    <property type="entry name" value="Isoprenoid_synthase_dom_sf"/>
</dbReference>
<accession>A0A1G8FLH3</accession>
<dbReference type="SUPFAM" id="SSF48576">
    <property type="entry name" value="Terpenoid synthases"/>
    <property type="match status" value="1"/>
</dbReference>
<evidence type="ECO:0000313" key="13">
    <source>
        <dbReference type="EMBL" id="SDH82928.1"/>
    </source>
</evidence>
<dbReference type="PROSITE" id="PS00723">
    <property type="entry name" value="POLYPRENYL_SYNTHASE_1"/>
    <property type="match status" value="1"/>
</dbReference>
<comment type="similarity">
    <text evidence="2 12">Belongs to the FPP/GGPP synthase family.</text>
</comment>
<evidence type="ECO:0000313" key="14">
    <source>
        <dbReference type="Proteomes" id="UP000198607"/>
    </source>
</evidence>
<dbReference type="Pfam" id="PF00348">
    <property type="entry name" value="polyprenyl_synt"/>
    <property type="match status" value="1"/>
</dbReference>
<dbReference type="CDD" id="cd00685">
    <property type="entry name" value="Trans_IPPS_HT"/>
    <property type="match status" value="1"/>
</dbReference>
<keyword evidence="14" id="KW-1185">Reference proteome</keyword>
<comment type="cofactor">
    <cofactor evidence="1">
        <name>Mg(2+)</name>
        <dbReference type="ChEBI" id="CHEBI:18420"/>
    </cofactor>
</comment>
<comment type="catalytic activity">
    <reaction evidence="6">
        <text>5 isopentenyl diphosphate + (2E,6E)-farnesyl diphosphate = all-trans-octaprenyl diphosphate + 5 diphosphate</text>
        <dbReference type="Rhea" id="RHEA:27798"/>
        <dbReference type="ChEBI" id="CHEBI:33019"/>
        <dbReference type="ChEBI" id="CHEBI:57711"/>
        <dbReference type="ChEBI" id="CHEBI:128769"/>
        <dbReference type="ChEBI" id="CHEBI:175763"/>
        <dbReference type="EC" id="2.5.1.90"/>
    </reaction>
</comment>
<evidence type="ECO:0000256" key="7">
    <source>
        <dbReference type="ARBA" id="ARBA00055029"/>
    </source>
</evidence>
<dbReference type="GO" id="GO:0008299">
    <property type="term" value="P:isoprenoid biosynthetic process"/>
    <property type="evidence" value="ECO:0007669"/>
    <property type="project" value="InterPro"/>
</dbReference>